<comment type="subcellular location">
    <subcellularLocation>
        <location evidence="1">Membrane</location>
        <topology evidence="1">Multi-pass membrane protein</topology>
    </subcellularLocation>
</comment>
<keyword evidence="11" id="KW-1185">Reference proteome</keyword>
<dbReference type="Proteomes" id="UP000838412">
    <property type="component" value="Chromosome 16"/>
</dbReference>
<dbReference type="InterPro" id="IPR017452">
    <property type="entry name" value="GPCR_Rhodpsn_7TM"/>
</dbReference>
<evidence type="ECO:0000313" key="11">
    <source>
        <dbReference type="Proteomes" id="UP000838412"/>
    </source>
</evidence>
<feature type="transmembrane region" description="Helical" evidence="8">
    <location>
        <begin position="65"/>
        <end position="84"/>
    </location>
</feature>
<keyword evidence="4" id="KW-0297">G-protein coupled receptor</keyword>
<feature type="transmembrane region" description="Helical" evidence="8">
    <location>
        <begin position="26"/>
        <end position="53"/>
    </location>
</feature>
<evidence type="ECO:0000256" key="7">
    <source>
        <dbReference type="ARBA" id="ARBA00023224"/>
    </source>
</evidence>
<dbReference type="Gene3D" id="1.20.1070.10">
    <property type="entry name" value="Rhodopsin 7-helix transmembrane proteins"/>
    <property type="match status" value="1"/>
</dbReference>
<evidence type="ECO:0000256" key="4">
    <source>
        <dbReference type="ARBA" id="ARBA00023040"/>
    </source>
</evidence>
<dbReference type="OrthoDB" id="10015560at2759"/>
<keyword evidence="3 8" id="KW-1133">Transmembrane helix</keyword>
<evidence type="ECO:0000256" key="5">
    <source>
        <dbReference type="ARBA" id="ARBA00023136"/>
    </source>
</evidence>
<dbReference type="SUPFAM" id="SSF81321">
    <property type="entry name" value="Family A G protein-coupled receptor-like"/>
    <property type="match status" value="1"/>
</dbReference>
<dbReference type="GO" id="GO:0004930">
    <property type="term" value="F:G protein-coupled receptor activity"/>
    <property type="evidence" value="ECO:0007669"/>
    <property type="project" value="UniProtKB-KW"/>
</dbReference>
<dbReference type="Pfam" id="PF00001">
    <property type="entry name" value="7tm_1"/>
    <property type="match status" value="1"/>
</dbReference>
<keyword evidence="6" id="KW-0675">Receptor</keyword>
<name>A0A8K0EEW5_BRALA</name>
<evidence type="ECO:0000256" key="8">
    <source>
        <dbReference type="SAM" id="Phobius"/>
    </source>
</evidence>
<dbReference type="InterPro" id="IPR050125">
    <property type="entry name" value="GPCR_opsins"/>
</dbReference>
<feature type="transmembrane region" description="Helical" evidence="8">
    <location>
        <begin position="272"/>
        <end position="291"/>
    </location>
</feature>
<keyword evidence="5 8" id="KW-0472">Membrane</keyword>
<feature type="domain" description="G-protein coupled receptors family 1 profile" evidence="9">
    <location>
        <begin position="43"/>
        <end position="288"/>
    </location>
</feature>
<evidence type="ECO:0000256" key="2">
    <source>
        <dbReference type="ARBA" id="ARBA00022692"/>
    </source>
</evidence>
<dbReference type="EMBL" id="OV696701">
    <property type="protein sequence ID" value="CAH1248333.1"/>
    <property type="molecule type" value="Genomic_DNA"/>
</dbReference>
<feature type="transmembrane region" description="Helical" evidence="8">
    <location>
        <begin position="141"/>
        <end position="163"/>
    </location>
</feature>
<dbReference type="InterPro" id="IPR000276">
    <property type="entry name" value="GPCR_Rhodpsn"/>
</dbReference>
<keyword evidence="7" id="KW-0807">Transducer</keyword>
<keyword evidence="2 8" id="KW-0812">Transmembrane</keyword>
<protein>
    <submittedName>
        <fullName evidence="10">RHO protein</fullName>
    </submittedName>
</protein>
<sequence length="315" mass="34751">MSSNSQPNDFNVTSTDVTAVQDNTSLIVNAIVLGTISLVGTPANVLSFLTLVYEKSLRTPANMPLLFLAVVDGLMCGLVAPLYFTQTFLYGWSVGETLCRIIAFFFLVNGISSVGLIVVVSVCRVITVVYTNAVLKYDHSVTTSAVVVLWSVAMASSYVIVPATEDMDCVNRLYVVPTVVDTVIEMIAVTSGILCLLVIVICYCKIYWKVRRHTRTSNRQNNVVRMRADVVTLRAAILILTSFVLCYGPGIVGMIWNKASRPLREIILLREVSITTSLAGSMFNPFIYVVSSPSFRKGLKRTCRRIFCCVSIRRN</sequence>
<proteinExistence type="predicted"/>
<evidence type="ECO:0000259" key="9">
    <source>
        <dbReference type="PROSITE" id="PS50262"/>
    </source>
</evidence>
<gene>
    <name evidence="10" type="primary">RHO</name>
    <name evidence="10" type="ORF">BLAG_LOCUS9685</name>
</gene>
<dbReference type="PRINTS" id="PR00237">
    <property type="entry name" value="GPCRRHODOPSN"/>
</dbReference>
<reference evidence="10" key="1">
    <citation type="submission" date="2022-01" db="EMBL/GenBank/DDBJ databases">
        <authorList>
            <person name="Braso-Vives M."/>
        </authorList>
    </citation>
    <scope>NUCLEOTIDE SEQUENCE</scope>
</reference>
<feature type="transmembrane region" description="Helical" evidence="8">
    <location>
        <begin position="229"/>
        <end position="252"/>
    </location>
</feature>
<dbReference type="PANTHER" id="PTHR24240">
    <property type="entry name" value="OPSIN"/>
    <property type="match status" value="1"/>
</dbReference>
<evidence type="ECO:0000256" key="3">
    <source>
        <dbReference type="ARBA" id="ARBA00022989"/>
    </source>
</evidence>
<evidence type="ECO:0000313" key="10">
    <source>
        <dbReference type="EMBL" id="CAH1248333.1"/>
    </source>
</evidence>
<dbReference type="CDD" id="cd00637">
    <property type="entry name" value="7tm_classA_rhodopsin-like"/>
    <property type="match status" value="1"/>
</dbReference>
<feature type="transmembrane region" description="Helical" evidence="8">
    <location>
        <begin position="104"/>
        <end position="129"/>
    </location>
</feature>
<dbReference type="AlphaFoldDB" id="A0A8K0EEW5"/>
<evidence type="ECO:0000256" key="6">
    <source>
        <dbReference type="ARBA" id="ARBA00023170"/>
    </source>
</evidence>
<evidence type="ECO:0000256" key="1">
    <source>
        <dbReference type="ARBA" id="ARBA00004141"/>
    </source>
</evidence>
<dbReference type="PROSITE" id="PS50262">
    <property type="entry name" value="G_PROTEIN_RECEP_F1_2"/>
    <property type="match status" value="1"/>
</dbReference>
<accession>A0A8K0EEW5</accession>
<feature type="transmembrane region" description="Helical" evidence="8">
    <location>
        <begin position="183"/>
        <end position="208"/>
    </location>
</feature>
<dbReference type="GO" id="GO:0016020">
    <property type="term" value="C:membrane"/>
    <property type="evidence" value="ECO:0007669"/>
    <property type="project" value="UniProtKB-SubCell"/>
</dbReference>
<organism evidence="10 11">
    <name type="scientific">Branchiostoma lanceolatum</name>
    <name type="common">Common lancelet</name>
    <name type="synonym">Amphioxus lanceolatum</name>
    <dbReference type="NCBI Taxonomy" id="7740"/>
    <lineage>
        <taxon>Eukaryota</taxon>
        <taxon>Metazoa</taxon>
        <taxon>Chordata</taxon>
        <taxon>Cephalochordata</taxon>
        <taxon>Leptocardii</taxon>
        <taxon>Amphioxiformes</taxon>
        <taxon>Branchiostomatidae</taxon>
        <taxon>Branchiostoma</taxon>
    </lineage>
</organism>